<reference evidence="4 5" key="1">
    <citation type="submission" date="2018-10" db="EMBL/GenBank/DDBJ databases">
        <title>Sequencing the genomes of 1000 actinobacteria strains.</title>
        <authorList>
            <person name="Klenk H.-P."/>
        </authorList>
    </citation>
    <scope>NUCLEOTIDE SEQUENCE [LARGE SCALE GENOMIC DNA]</scope>
    <source>
        <strain evidence="4 5">DSM 43800</strain>
    </source>
</reference>
<gene>
    <name evidence="4" type="ORF">C8E97_3872</name>
</gene>
<dbReference type="InterPro" id="IPR011763">
    <property type="entry name" value="COA_CT_C"/>
</dbReference>
<dbReference type="AlphaFoldDB" id="A0A495W1E0"/>
<dbReference type="SUPFAM" id="SSF52096">
    <property type="entry name" value="ClpP/crotonase"/>
    <property type="match status" value="2"/>
</dbReference>
<feature type="domain" description="CoA carboxyltransferase C-terminal" evidence="3">
    <location>
        <begin position="334"/>
        <end position="581"/>
    </location>
</feature>
<feature type="compositionally biased region" description="Gly residues" evidence="1">
    <location>
        <begin position="1"/>
        <end position="12"/>
    </location>
</feature>
<proteinExistence type="predicted"/>
<dbReference type="InterPro" id="IPR011762">
    <property type="entry name" value="COA_CT_N"/>
</dbReference>
<dbReference type="InterPro" id="IPR029045">
    <property type="entry name" value="ClpP/crotonase-like_dom_sf"/>
</dbReference>
<dbReference type="Proteomes" id="UP000282084">
    <property type="component" value="Unassembled WGS sequence"/>
</dbReference>
<organism evidence="4 5">
    <name type="scientific">Saccharothrix australiensis</name>
    <dbReference type="NCBI Taxonomy" id="2072"/>
    <lineage>
        <taxon>Bacteria</taxon>
        <taxon>Bacillati</taxon>
        <taxon>Actinomycetota</taxon>
        <taxon>Actinomycetes</taxon>
        <taxon>Pseudonocardiales</taxon>
        <taxon>Pseudonocardiaceae</taxon>
        <taxon>Saccharothrix</taxon>
    </lineage>
</organism>
<feature type="compositionally biased region" description="Gly residues" evidence="1">
    <location>
        <begin position="27"/>
        <end position="45"/>
    </location>
</feature>
<dbReference type="PROSITE" id="PS50980">
    <property type="entry name" value="COA_CT_NTER"/>
    <property type="match status" value="1"/>
</dbReference>
<keyword evidence="4" id="KW-0808">Transferase</keyword>
<accession>A0A495W1E0</accession>
<feature type="compositionally biased region" description="Pro residues" evidence="1">
    <location>
        <begin position="61"/>
        <end position="73"/>
    </location>
</feature>
<name>A0A495W1E0_9PSEU</name>
<comment type="caution">
    <text evidence="4">The sequence shown here is derived from an EMBL/GenBank/DDBJ whole genome shotgun (WGS) entry which is preliminary data.</text>
</comment>
<evidence type="ECO:0000259" key="3">
    <source>
        <dbReference type="PROSITE" id="PS50989"/>
    </source>
</evidence>
<dbReference type="GO" id="GO:0009317">
    <property type="term" value="C:acetyl-CoA carboxylase complex"/>
    <property type="evidence" value="ECO:0007669"/>
    <property type="project" value="TreeGrafter"/>
</dbReference>
<dbReference type="GO" id="GO:0004658">
    <property type="term" value="F:propionyl-CoA carboxylase activity"/>
    <property type="evidence" value="ECO:0007669"/>
    <property type="project" value="TreeGrafter"/>
</dbReference>
<dbReference type="Pfam" id="PF01039">
    <property type="entry name" value="Carboxyl_trans"/>
    <property type="match status" value="1"/>
</dbReference>
<evidence type="ECO:0000259" key="2">
    <source>
        <dbReference type="PROSITE" id="PS50980"/>
    </source>
</evidence>
<dbReference type="InterPro" id="IPR034733">
    <property type="entry name" value="AcCoA_carboxyl_beta"/>
</dbReference>
<protein>
    <submittedName>
        <fullName evidence="4">Acetyl-CoA carboxylase carboxyltransferase component</fullName>
    </submittedName>
</protein>
<dbReference type="Gene3D" id="3.90.226.10">
    <property type="entry name" value="2-enoyl-CoA Hydratase, Chain A, domain 1"/>
    <property type="match status" value="2"/>
</dbReference>
<dbReference type="EMBL" id="RBXO01000001">
    <property type="protein sequence ID" value="RKT55214.1"/>
    <property type="molecule type" value="Genomic_DNA"/>
</dbReference>
<dbReference type="PANTHER" id="PTHR43842:SF2">
    <property type="entry name" value="PROPIONYL-COA CARBOXYLASE BETA CHAIN, MITOCHONDRIAL"/>
    <property type="match status" value="1"/>
</dbReference>
<feature type="domain" description="CoA carboxyltransferase N-terminal" evidence="2">
    <location>
        <begin position="76"/>
        <end position="331"/>
    </location>
</feature>
<evidence type="ECO:0000256" key="1">
    <source>
        <dbReference type="SAM" id="MobiDB-lite"/>
    </source>
</evidence>
<dbReference type="GO" id="GO:0016740">
    <property type="term" value="F:transferase activity"/>
    <property type="evidence" value="ECO:0007669"/>
    <property type="project" value="UniProtKB-KW"/>
</dbReference>
<feature type="region of interest" description="Disordered" evidence="1">
    <location>
        <begin position="1"/>
        <end position="81"/>
    </location>
</feature>
<sequence length="588" mass="61809">MTGQVTGTGRGDGAVDLVPVEPPRPGNGNGNGDGNGRGNGGGGGSPAATPSATATPTATPTAPPAGSPPPGAPPRTMQDVRRDHERLRERIVAGDAAAISRQHALGKRTARERLDLLLDEGSFVEIDLYRRHLGTGLKLRTRPHTDGVIAGSGTVDGRRVFVYAQDFTVFGGSLGEAHAAKIHKVMDLALATGSPIIGLNDSGGARIQEGVMSLHGYGGIFRRIVAASGIVPQISVVLGPCAGGAAYSPALADFTFMVRDTAQMYLTGPDVVHAVSGERVGHDELGGADVHGGRSGVAAFVHDDEVACLEEVRHLLSLLPSNNVDAAPSAGPCDATTDLRPRLAEVVPVEPNRPYDMRQVVEEVVDDGEFLEVHRDWARNVICALGRVDGETVGVVGNQPSVQAGVLDIPAAEKAARFVRFCDAFGIPLVTLVDVPGFLPGTDQEYGGIIRHGAKLLYAYCEATVPRVQVVVRKAYGGAYIVMDSRSIGTDLSLAWPTNEVAVMGADGAVNVLFRRELATAADPAELRAELIAEYAEALMHPQYAAERGLFDDVIDPAETRAAVAKGLAMLRDKRAEPPRRKHGNIPL</sequence>
<keyword evidence="5" id="KW-1185">Reference proteome</keyword>
<feature type="compositionally biased region" description="Low complexity" evidence="1">
    <location>
        <begin position="46"/>
        <end position="60"/>
    </location>
</feature>
<dbReference type="PROSITE" id="PS50989">
    <property type="entry name" value="COA_CT_CTER"/>
    <property type="match status" value="1"/>
</dbReference>
<dbReference type="PANTHER" id="PTHR43842">
    <property type="entry name" value="PROPIONYL-COA CARBOXYLASE BETA CHAIN"/>
    <property type="match status" value="1"/>
</dbReference>
<evidence type="ECO:0000313" key="5">
    <source>
        <dbReference type="Proteomes" id="UP000282084"/>
    </source>
</evidence>
<evidence type="ECO:0000313" key="4">
    <source>
        <dbReference type="EMBL" id="RKT55214.1"/>
    </source>
</evidence>
<dbReference type="InterPro" id="IPR051047">
    <property type="entry name" value="AccD/PCCB"/>
</dbReference>